<dbReference type="PROSITE" id="PS51688">
    <property type="entry name" value="ICA"/>
    <property type="match status" value="1"/>
</dbReference>
<proteinExistence type="predicted"/>
<dbReference type="RefSeq" id="WP_038413812.1">
    <property type="nucleotide sequence ID" value="NZ_CP116313.1"/>
</dbReference>
<dbReference type="EMBL" id="VLPO01000008">
    <property type="protein sequence ID" value="KAB1358404.1"/>
    <property type="molecule type" value="Genomic_DNA"/>
</dbReference>
<gene>
    <name evidence="2" type="ORF">FPG91_08670</name>
</gene>
<evidence type="ECO:0000313" key="2">
    <source>
        <dbReference type="EMBL" id="KAB1358404.1"/>
    </source>
</evidence>
<reference evidence="2" key="1">
    <citation type="submission" date="2019-07" db="EMBL/GenBank/DDBJ databases">
        <title>Draft genome sequence of Bacillus thuringiensis strain PT02.</title>
        <authorList>
            <person name="Nguyen H."/>
            <person name="Nguyen L.N."/>
            <person name="Nguyen H.T.T."/>
            <person name="Nguyen D.V."/>
            <person name="Le H.T.T."/>
        </authorList>
    </citation>
    <scope>NUCLEOTIDE SEQUENCE</scope>
    <source>
        <strain evidence="2">PT02</strain>
    </source>
</reference>
<dbReference type="NCBIfam" id="TIGR01665">
    <property type="entry name" value="put_anti_recept"/>
    <property type="match status" value="1"/>
</dbReference>
<organism evidence="2">
    <name type="scientific">Bacillus thuringiensis</name>
    <dbReference type="NCBI Taxonomy" id="1428"/>
    <lineage>
        <taxon>Bacteria</taxon>
        <taxon>Bacillati</taxon>
        <taxon>Bacillota</taxon>
        <taxon>Bacilli</taxon>
        <taxon>Bacillales</taxon>
        <taxon>Bacillaceae</taxon>
        <taxon>Bacillus</taxon>
        <taxon>Bacillus cereus group</taxon>
    </lineage>
</organism>
<sequence>MITLYKPNETDFTHNGIGALDKHIYNATVEEELNGLFLFSFSYPLFAPRGLEIEGMSIIKVPTPDGEQLFRVAAPKVSMGEITAQCYHIFYDLTENLIEDIFAETTNGNGAMNRMSAGCQYKHPFQFYSDVPKIASARIVRKNPVEALLDSSQDNSFVNRWGGELKRDNFDVKMLQNRGMDRGVVIRHKKDLLGYEGNVDWKSPITRIMPQGFDGLFLPEKYVDSPLINKYPHPKIKVVEFKHIKAAIGENADDEDAVPLEEAYRLLRQAAKDMFAIQKVDQPKANYNVKFQELSQTEEYKDYKHLQSVYMADTVTVEHQEDGIDIKAKVIAYKYDPIKKEYLDITIGNFKESFTDVSGRVDLVQEELSNMPGSILDAAKANATSLINSGFGGHVRIYPDRILIMDTKDEKSAKKVWQWNLNGLGYSSTGVNGPYGTAITSDGRIVADFITAGTLSGNLVQGGEITGATLRTSDSVNYVNISKQFIRLYESSRTRVFVGYYKNSRNEIQPTLILGGDSDSTGANGAIMVYQFSDTSVKSGGIGITKGLDGNGYLNAASLYFSQTGNAMLDADKMIVLNAQTDMRFKVKDQFRFYRNDNWIASIGVSSGGDTDIILPNAMIRNSSYENGYIQIKTALGSYYQGVIASDFKVSSKETYKTNIRPIAFSALEKVMEWEIKQYNLKTDIPKLYEMRMNRKEGEPVITTDAIPTHYGLVIPKEAEENGVGLYGMLSQLTSAFQEHVIKTDARLEELEPLTPKGNIKHRNRVKRQKKPFRHVKRSS</sequence>
<dbReference type="InterPro" id="IPR010572">
    <property type="entry name" value="Tail_dom"/>
</dbReference>
<name>A0A643MEW4_BACTU</name>
<dbReference type="Pfam" id="PF06605">
    <property type="entry name" value="Prophage_tail"/>
    <property type="match status" value="1"/>
</dbReference>
<protein>
    <submittedName>
        <fullName evidence="2">Endopeptidase</fullName>
    </submittedName>
</protein>
<dbReference type="InterPro" id="IPR030392">
    <property type="entry name" value="S74_ICA"/>
</dbReference>
<feature type="domain" description="Peptidase S74" evidence="1">
    <location>
        <begin position="652"/>
        <end position="751"/>
    </location>
</feature>
<dbReference type="AlphaFoldDB" id="A0A643MEW4"/>
<dbReference type="InterPro" id="IPR007119">
    <property type="entry name" value="Phage_tail_spike_N"/>
</dbReference>
<accession>A0A643MEW4</accession>
<evidence type="ECO:0000259" key="1">
    <source>
        <dbReference type="PROSITE" id="PS51688"/>
    </source>
</evidence>
<comment type="caution">
    <text evidence="2">The sequence shown here is derived from an EMBL/GenBank/DDBJ whole genome shotgun (WGS) entry which is preliminary data.</text>
</comment>